<dbReference type="CDD" id="cd16100">
    <property type="entry name" value="ARID"/>
    <property type="match status" value="1"/>
</dbReference>
<evidence type="ECO:0000313" key="7">
    <source>
        <dbReference type="Proteomes" id="UP001328107"/>
    </source>
</evidence>
<evidence type="ECO:0000313" key="6">
    <source>
        <dbReference type="EMBL" id="GMR59847.1"/>
    </source>
</evidence>
<gene>
    <name evidence="6" type="ORF">PMAYCL1PPCAC_30042</name>
</gene>
<organism evidence="6 7">
    <name type="scientific">Pristionchus mayeri</name>
    <dbReference type="NCBI Taxonomy" id="1317129"/>
    <lineage>
        <taxon>Eukaryota</taxon>
        <taxon>Metazoa</taxon>
        <taxon>Ecdysozoa</taxon>
        <taxon>Nematoda</taxon>
        <taxon>Chromadorea</taxon>
        <taxon>Rhabditida</taxon>
        <taxon>Rhabditina</taxon>
        <taxon>Diplogasteromorpha</taxon>
        <taxon>Diplogasteroidea</taxon>
        <taxon>Neodiplogasteridae</taxon>
        <taxon>Pristionchus</taxon>
    </lineage>
</organism>
<accession>A0AAN5IBD8</accession>
<feature type="compositionally biased region" description="Polar residues" evidence="4">
    <location>
        <begin position="467"/>
        <end position="476"/>
    </location>
</feature>
<feature type="region of interest" description="Disordered" evidence="4">
    <location>
        <begin position="467"/>
        <end position="615"/>
    </location>
</feature>
<feature type="compositionally biased region" description="Basic and acidic residues" evidence="4">
    <location>
        <begin position="1"/>
        <end position="15"/>
    </location>
</feature>
<dbReference type="PROSITE" id="PS51011">
    <property type="entry name" value="ARID"/>
    <property type="match status" value="1"/>
</dbReference>
<feature type="compositionally biased region" description="Polar residues" evidence="4">
    <location>
        <begin position="204"/>
        <end position="229"/>
    </location>
</feature>
<dbReference type="AlphaFoldDB" id="A0AAN5IBD8"/>
<dbReference type="GO" id="GO:0005634">
    <property type="term" value="C:nucleus"/>
    <property type="evidence" value="ECO:0007669"/>
    <property type="project" value="TreeGrafter"/>
</dbReference>
<dbReference type="InterPro" id="IPR016197">
    <property type="entry name" value="Chromo-like_dom_sf"/>
</dbReference>
<comment type="caution">
    <text evidence="6">The sequence shown here is derived from an EMBL/GenBank/DDBJ whole genome shotgun (WGS) entry which is preliminary data.</text>
</comment>
<dbReference type="InterPro" id="IPR001606">
    <property type="entry name" value="ARID_dom"/>
</dbReference>
<proteinExistence type="predicted"/>
<keyword evidence="2" id="KW-0804">Transcription</keyword>
<dbReference type="InterPro" id="IPR036431">
    <property type="entry name" value="ARID_dom_sf"/>
</dbReference>
<feature type="compositionally biased region" description="Acidic residues" evidence="4">
    <location>
        <begin position="18"/>
        <end position="32"/>
    </location>
</feature>
<dbReference type="PANTHER" id="PTHR13964:SF27">
    <property type="entry name" value="HAT-TRICK, ISOFORM D"/>
    <property type="match status" value="1"/>
</dbReference>
<feature type="compositionally biased region" description="Basic and acidic residues" evidence="4">
    <location>
        <begin position="185"/>
        <end position="196"/>
    </location>
</feature>
<dbReference type="GO" id="GO:0000976">
    <property type="term" value="F:transcription cis-regulatory region binding"/>
    <property type="evidence" value="ECO:0007669"/>
    <property type="project" value="TreeGrafter"/>
</dbReference>
<dbReference type="SUPFAM" id="SSF46774">
    <property type="entry name" value="ARID-like"/>
    <property type="match status" value="1"/>
</dbReference>
<evidence type="ECO:0000256" key="2">
    <source>
        <dbReference type="ARBA" id="ARBA00023163"/>
    </source>
</evidence>
<keyword evidence="3" id="KW-0539">Nucleus</keyword>
<keyword evidence="7" id="KW-1185">Reference proteome</keyword>
<dbReference type="EMBL" id="BTRK01000006">
    <property type="protein sequence ID" value="GMR59847.1"/>
    <property type="molecule type" value="Genomic_DNA"/>
</dbReference>
<keyword evidence="1" id="KW-0805">Transcription regulation</keyword>
<name>A0AAN5IBD8_9BILA</name>
<dbReference type="SMART" id="SM01014">
    <property type="entry name" value="ARID"/>
    <property type="match status" value="1"/>
</dbReference>
<evidence type="ECO:0000256" key="1">
    <source>
        <dbReference type="ARBA" id="ARBA00023015"/>
    </source>
</evidence>
<dbReference type="GO" id="GO:0006357">
    <property type="term" value="P:regulation of transcription by RNA polymerase II"/>
    <property type="evidence" value="ECO:0007669"/>
    <property type="project" value="TreeGrafter"/>
</dbReference>
<reference evidence="7" key="1">
    <citation type="submission" date="2022-10" db="EMBL/GenBank/DDBJ databases">
        <title>Genome assembly of Pristionchus species.</title>
        <authorList>
            <person name="Yoshida K."/>
            <person name="Sommer R.J."/>
        </authorList>
    </citation>
    <scope>NUCLEOTIDE SEQUENCE [LARGE SCALE GENOMIC DNA]</scope>
    <source>
        <strain evidence="7">RS5460</strain>
    </source>
</reference>
<sequence length="615" mass="69218">EKEKEKEKKAKKAVEVESSSEESESSEDDEADNQERDIFTAQLYKFHEERNTPINKAPVWGGKDLDLHKLYRYVIRYGGSKKCTDSSLWKKILMKLKLGETGAQPVNVKKAYLRYLNEFHSTYSQLGWSLEDLSTKIVSGGRSAKKVIDYGFRKRRRENTEKRQTKRTEKAESIRSEGTTENYEDDKVKKEERESSIRPADASSIETNSRRSLSRITHSESPLPSTSTPAKRGRKGKGSKEESVVRTVSECTEPALTPIVGEDGLSSVSCSAVAVFASSSPAPHEVSTWAHDDAKDLCLPANILTHFYQGMSVRALHSGQWYSARVVKVQQPSIKVITDAINRAAGGVVKCEPGESFGLNSMDELREMTKKIRCLVHYLGWNSRYDENIKLPQIRINQKDEEASMKLARPNLSEELLGWVSKWSRTREGMTALCGPLESPKDSSSMLLGGYRQRRLSVSFSQSQFEQLSTSATSPMGGTVSPPLSEREKKERRSEETAEKMKSEEREEERPLLIQESPKSVPPAVEKKERKKNEVKEETEQKEDEKVEKEVKVTKEKEEKKEKEREETEERKSKRIGVPGRTPSPVKLSVPAPSSSVEAVPPAPPVVPPLPPPPP</sequence>
<evidence type="ECO:0000256" key="4">
    <source>
        <dbReference type="SAM" id="MobiDB-lite"/>
    </source>
</evidence>
<feature type="non-terminal residue" evidence="6">
    <location>
        <position position="615"/>
    </location>
</feature>
<dbReference type="PANTHER" id="PTHR13964">
    <property type="entry name" value="RBP-RELATED"/>
    <property type="match status" value="1"/>
</dbReference>
<dbReference type="Gene3D" id="2.30.30.140">
    <property type="match status" value="1"/>
</dbReference>
<dbReference type="Pfam" id="PF01388">
    <property type="entry name" value="ARID"/>
    <property type="match status" value="1"/>
</dbReference>
<dbReference type="InterPro" id="IPR051232">
    <property type="entry name" value="ARID/SWI1_ChromRemod"/>
</dbReference>
<evidence type="ECO:0000259" key="5">
    <source>
        <dbReference type="PROSITE" id="PS51011"/>
    </source>
</evidence>
<evidence type="ECO:0000256" key="3">
    <source>
        <dbReference type="ARBA" id="ARBA00023242"/>
    </source>
</evidence>
<dbReference type="Gene3D" id="1.10.150.60">
    <property type="entry name" value="ARID DNA-binding domain"/>
    <property type="match status" value="1"/>
</dbReference>
<protein>
    <recommendedName>
        <fullName evidence="5">ARID domain-containing protein</fullName>
    </recommendedName>
</protein>
<feature type="domain" description="ARID" evidence="5">
    <location>
        <begin position="33"/>
        <end position="124"/>
    </location>
</feature>
<feature type="region of interest" description="Disordered" evidence="4">
    <location>
        <begin position="1"/>
        <end position="35"/>
    </location>
</feature>
<dbReference type="SMART" id="SM00501">
    <property type="entry name" value="BRIGHT"/>
    <property type="match status" value="1"/>
</dbReference>
<feature type="compositionally biased region" description="Basic and acidic residues" evidence="4">
    <location>
        <begin position="485"/>
        <end position="511"/>
    </location>
</feature>
<feature type="compositionally biased region" description="Basic and acidic residues" evidence="4">
    <location>
        <begin position="525"/>
        <end position="572"/>
    </location>
</feature>
<feature type="region of interest" description="Disordered" evidence="4">
    <location>
        <begin position="158"/>
        <end position="246"/>
    </location>
</feature>
<feature type="non-terminal residue" evidence="6">
    <location>
        <position position="1"/>
    </location>
</feature>
<dbReference type="Proteomes" id="UP001328107">
    <property type="component" value="Unassembled WGS sequence"/>
</dbReference>
<feature type="compositionally biased region" description="Basic and acidic residues" evidence="4">
    <location>
        <begin position="158"/>
        <end position="175"/>
    </location>
</feature>
<dbReference type="SUPFAM" id="SSF54160">
    <property type="entry name" value="Chromo domain-like"/>
    <property type="match status" value="1"/>
</dbReference>
<feature type="compositionally biased region" description="Pro residues" evidence="4">
    <location>
        <begin position="601"/>
        <end position="615"/>
    </location>
</feature>
<feature type="compositionally biased region" description="Low complexity" evidence="4">
    <location>
        <begin position="589"/>
        <end position="600"/>
    </location>
</feature>